<feature type="region of interest" description="Disordered" evidence="1">
    <location>
        <begin position="1"/>
        <end position="23"/>
    </location>
</feature>
<dbReference type="Proteomes" id="UP001178507">
    <property type="component" value="Unassembled WGS sequence"/>
</dbReference>
<organism evidence="2 3">
    <name type="scientific">Effrenium voratum</name>
    <dbReference type="NCBI Taxonomy" id="2562239"/>
    <lineage>
        <taxon>Eukaryota</taxon>
        <taxon>Sar</taxon>
        <taxon>Alveolata</taxon>
        <taxon>Dinophyceae</taxon>
        <taxon>Suessiales</taxon>
        <taxon>Symbiodiniaceae</taxon>
        <taxon>Effrenium</taxon>
    </lineage>
</organism>
<proteinExistence type="predicted"/>
<keyword evidence="3" id="KW-1185">Reference proteome</keyword>
<dbReference type="EMBL" id="CAUJNA010000688">
    <property type="protein sequence ID" value="CAJ1380167.1"/>
    <property type="molecule type" value="Genomic_DNA"/>
</dbReference>
<accession>A0AA36I3P6</accession>
<evidence type="ECO:0000313" key="3">
    <source>
        <dbReference type="Proteomes" id="UP001178507"/>
    </source>
</evidence>
<gene>
    <name evidence="2" type="ORF">EVOR1521_LOCUS8178</name>
</gene>
<reference evidence="2" key="1">
    <citation type="submission" date="2023-08" db="EMBL/GenBank/DDBJ databases">
        <authorList>
            <person name="Chen Y."/>
            <person name="Shah S."/>
            <person name="Dougan E. K."/>
            <person name="Thang M."/>
            <person name="Chan C."/>
        </authorList>
    </citation>
    <scope>NUCLEOTIDE SEQUENCE</scope>
</reference>
<dbReference type="AlphaFoldDB" id="A0AA36I3P6"/>
<evidence type="ECO:0000313" key="2">
    <source>
        <dbReference type="EMBL" id="CAJ1380167.1"/>
    </source>
</evidence>
<feature type="compositionally biased region" description="Basic and acidic residues" evidence="1">
    <location>
        <begin position="1"/>
        <end position="16"/>
    </location>
</feature>
<protein>
    <submittedName>
        <fullName evidence="2">Uncharacterized protein</fullName>
    </submittedName>
</protein>
<evidence type="ECO:0000256" key="1">
    <source>
        <dbReference type="SAM" id="MobiDB-lite"/>
    </source>
</evidence>
<comment type="caution">
    <text evidence="2">The sequence shown here is derived from an EMBL/GenBank/DDBJ whole genome shotgun (WGS) entry which is preliminary data.</text>
</comment>
<sequence length="94" mass="10680">MCHCNRKNDSGNRESDCPTTSGNWRCSAQRAKTGLCPDNRCTCVNSDTAKEVASRKTEAEVQRMFHSSFSPFFDNWQEMMMARKEAGMGGHNFY</sequence>
<name>A0AA36I3P6_9DINO</name>